<organism evidence="2">
    <name type="scientific">Xenorhabdus bovienii str. Intermedium</name>
    <dbReference type="NCBI Taxonomy" id="1379677"/>
    <lineage>
        <taxon>Bacteria</taxon>
        <taxon>Pseudomonadati</taxon>
        <taxon>Pseudomonadota</taxon>
        <taxon>Gammaproteobacteria</taxon>
        <taxon>Enterobacterales</taxon>
        <taxon>Morganellaceae</taxon>
        <taxon>Xenorhabdus</taxon>
    </lineage>
</organism>
<evidence type="ECO:0000313" key="2">
    <source>
        <dbReference type="EMBL" id="CDH32991.1"/>
    </source>
</evidence>
<protein>
    <submittedName>
        <fullName evidence="2">Uncharacterized protein</fullName>
    </submittedName>
</protein>
<keyword evidence="1" id="KW-1133">Transmembrane helix</keyword>
<reference evidence="2" key="1">
    <citation type="submission" date="2013-07" db="EMBL/GenBank/DDBJ databases">
        <title>Sub-species coevolution in mutualistic symbiosis.</title>
        <authorList>
            <person name="Murfin K."/>
            <person name="Klassen J."/>
            <person name="Lee M."/>
            <person name="Forst S."/>
            <person name="Stock P."/>
            <person name="Goodrich-Blair H."/>
        </authorList>
    </citation>
    <scope>NUCLEOTIDE SEQUENCE [LARGE SCALE GENOMIC DNA]</scope>
    <source>
        <strain evidence="2">Intermedium</strain>
    </source>
</reference>
<dbReference type="HOGENOM" id="CLU_2453917_0_0_6"/>
<sequence>MFEFAQTAQVIGFLLLIFFFIQINHRVIHEYHSDYLNLSIGICQPATNWHTSLTLNQSNTSAPAAAASGQNSHEIASQPDIHQITFSAI</sequence>
<gene>
    <name evidence="2" type="ORF">XBI1_2290045</name>
</gene>
<accession>A0A077QKS2</accession>
<name>A0A077QKS2_XENBV</name>
<evidence type="ECO:0000256" key="1">
    <source>
        <dbReference type="SAM" id="Phobius"/>
    </source>
</evidence>
<dbReference type="EMBL" id="CBTB010000145">
    <property type="protein sequence ID" value="CDH32991.1"/>
    <property type="molecule type" value="Genomic_DNA"/>
</dbReference>
<dbReference type="Proteomes" id="UP000028480">
    <property type="component" value="Unassembled WGS sequence"/>
</dbReference>
<proteinExistence type="predicted"/>
<dbReference type="AlphaFoldDB" id="A0A077QKS2"/>
<keyword evidence="1" id="KW-0812">Transmembrane</keyword>
<feature type="transmembrane region" description="Helical" evidence="1">
    <location>
        <begin position="6"/>
        <end position="23"/>
    </location>
</feature>
<comment type="caution">
    <text evidence="2">The sequence shown here is derived from an EMBL/GenBank/DDBJ whole genome shotgun (WGS) entry which is preliminary data.</text>
</comment>
<keyword evidence="1" id="KW-0472">Membrane</keyword>